<evidence type="ECO:0000313" key="2">
    <source>
        <dbReference type="Proteomes" id="UP001172142"/>
    </source>
</evidence>
<keyword evidence="2" id="KW-1185">Reference proteome</keyword>
<evidence type="ECO:0000313" key="1">
    <source>
        <dbReference type="EMBL" id="MDN7246621.1"/>
    </source>
</evidence>
<dbReference type="Proteomes" id="UP001172142">
    <property type="component" value="Unassembled WGS sequence"/>
</dbReference>
<protein>
    <submittedName>
        <fullName evidence="1">DUF4003 family protein</fullName>
    </submittedName>
</protein>
<dbReference type="RefSeq" id="WP_301857103.1">
    <property type="nucleotide sequence ID" value="NZ_JAUJWU010000004.1"/>
</dbReference>
<comment type="caution">
    <text evidence="1">The sequence shown here is derived from an EMBL/GenBank/DDBJ whole genome shotgun (WGS) entry which is preliminary data.</text>
</comment>
<dbReference type="InterPro" id="IPR025062">
    <property type="entry name" value="DUF4003"/>
</dbReference>
<sequence>MDIKVIEQTYKEVAKTLGWAVDKRVALVITTFYLTQGSGFRKKEHEEAAEVIKKKEGWTSPLKYYMFHIAAAFLALQGNPETGLEKLNVNQHKLNEAGFRKSSYTFLAAFLMQDENGASRAKELYDQMRQHHKFLTSGEDVPYAVLLGKREGTAEERAATMNAYYRELREHGFSIGNDLQWLSQIMTFNSSVYDPEVVGRVLAVRDFLQNEKIKIQPVQYQILGFLAITKASSAILQTIIDNTKKLENTKLFKWYKDAAFATAVQFEIADLIGNREAAAAAFSTSFEMIMQVQQAAMMASINTAIISSINNGSG</sequence>
<organism evidence="1 2">
    <name type="scientific">Planococcus shenhongbingii</name>
    <dbReference type="NCBI Taxonomy" id="3058398"/>
    <lineage>
        <taxon>Bacteria</taxon>
        <taxon>Bacillati</taxon>
        <taxon>Bacillota</taxon>
        <taxon>Bacilli</taxon>
        <taxon>Bacillales</taxon>
        <taxon>Caryophanaceae</taxon>
        <taxon>Planococcus</taxon>
    </lineage>
</organism>
<reference evidence="1 2" key="1">
    <citation type="submission" date="2023-07" db="EMBL/GenBank/DDBJ databases">
        <title>Novel species in genus Planococcus.</title>
        <authorList>
            <person name="Ning S."/>
        </authorList>
    </citation>
    <scope>NUCLEOTIDE SEQUENCE [LARGE SCALE GENOMIC DNA]</scope>
    <source>
        <strain evidence="1 2">N017</strain>
    </source>
</reference>
<dbReference type="Pfam" id="PF13170">
    <property type="entry name" value="DUF4003"/>
    <property type="match status" value="1"/>
</dbReference>
<dbReference type="EMBL" id="JAUJWU010000004">
    <property type="protein sequence ID" value="MDN7246621.1"/>
    <property type="molecule type" value="Genomic_DNA"/>
</dbReference>
<proteinExistence type="predicted"/>
<name>A0ABT8NFL4_9BACL</name>
<accession>A0ABT8NFL4</accession>
<gene>
    <name evidence="1" type="ORF">QWY13_14120</name>
</gene>